<sequence>MTPNAKIGLVPPVTPASGASAGGDFAQSRTAQDAERLSRYRLVIEEGSRPGSFIYKTLDRVTGEVVRQLPREQIVEALSAGHYTPGSAVDVEF</sequence>
<evidence type="ECO:0000313" key="2">
    <source>
        <dbReference type="EMBL" id="QQQ20168.1"/>
    </source>
</evidence>
<organism evidence="2 3">
    <name type="scientific">Brevundimonas vitisensis</name>
    <dbReference type="NCBI Taxonomy" id="2800818"/>
    <lineage>
        <taxon>Bacteria</taxon>
        <taxon>Pseudomonadati</taxon>
        <taxon>Pseudomonadota</taxon>
        <taxon>Alphaproteobacteria</taxon>
        <taxon>Caulobacterales</taxon>
        <taxon>Caulobacteraceae</taxon>
        <taxon>Brevundimonas</taxon>
    </lineage>
</organism>
<gene>
    <name evidence="2" type="ORF">JIP62_04860</name>
</gene>
<dbReference type="Proteomes" id="UP000595448">
    <property type="component" value="Chromosome"/>
</dbReference>
<reference evidence="2 3" key="1">
    <citation type="submission" date="2021-01" db="EMBL/GenBank/DDBJ databases">
        <title>Brevundimonas vitis sp. nov., an bacterium isolated from grape (Vitis vinifera).</title>
        <authorList>
            <person name="Jiang L."/>
            <person name="Lee J."/>
        </authorList>
    </citation>
    <scope>NUCLEOTIDE SEQUENCE [LARGE SCALE GENOMIC DNA]</scope>
    <source>
        <strain evidence="2 3">GRTSA-9</strain>
    </source>
</reference>
<protein>
    <recommendedName>
        <fullName evidence="4">Flagellar protein FlaG</fullName>
    </recommendedName>
</protein>
<evidence type="ECO:0008006" key="4">
    <source>
        <dbReference type="Google" id="ProtNLM"/>
    </source>
</evidence>
<evidence type="ECO:0000313" key="3">
    <source>
        <dbReference type="Proteomes" id="UP000595448"/>
    </source>
</evidence>
<dbReference type="RefSeq" id="WP_201104801.1">
    <property type="nucleotide sequence ID" value="NZ_CP067977.1"/>
</dbReference>
<dbReference type="SUPFAM" id="SSF160214">
    <property type="entry name" value="FlaG-like"/>
    <property type="match status" value="1"/>
</dbReference>
<proteinExistence type="predicted"/>
<dbReference type="EMBL" id="CP067977">
    <property type="protein sequence ID" value="QQQ20168.1"/>
    <property type="molecule type" value="Genomic_DNA"/>
</dbReference>
<dbReference type="InterPro" id="IPR035924">
    <property type="entry name" value="FlaG-like_sf"/>
</dbReference>
<feature type="region of interest" description="Disordered" evidence="1">
    <location>
        <begin position="1"/>
        <end position="32"/>
    </location>
</feature>
<evidence type="ECO:0000256" key="1">
    <source>
        <dbReference type="SAM" id="MobiDB-lite"/>
    </source>
</evidence>
<accession>A0ABX7BRA1</accession>
<keyword evidence="3" id="KW-1185">Reference proteome</keyword>
<name>A0ABX7BRA1_9CAUL</name>